<proteinExistence type="predicted"/>
<comment type="caution">
    <text evidence="1">The sequence shown here is derived from an EMBL/GenBank/DDBJ whole genome shotgun (WGS) entry which is preliminary data.</text>
</comment>
<gene>
    <name evidence="1" type="ORF">ACFQZ8_10940</name>
</gene>
<dbReference type="Proteomes" id="UP001597053">
    <property type="component" value="Unassembled WGS sequence"/>
</dbReference>
<reference evidence="2" key="1">
    <citation type="journal article" date="2019" name="Int. J. Syst. Evol. Microbiol.">
        <title>The Global Catalogue of Microorganisms (GCM) 10K type strain sequencing project: providing services to taxonomists for standard genome sequencing and annotation.</title>
        <authorList>
            <consortium name="The Broad Institute Genomics Platform"/>
            <consortium name="The Broad Institute Genome Sequencing Center for Infectious Disease"/>
            <person name="Wu L."/>
            <person name="Ma J."/>
        </authorList>
    </citation>
    <scope>NUCLEOTIDE SEQUENCE [LARGE SCALE GENOMIC DNA]</scope>
    <source>
        <strain evidence="2">JCM 32148</strain>
    </source>
</reference>
<sequence length="107" mass="11619">MALAALLDAVAPSRRGELYSRAMAEVDTAALVPAAEIMDVLPAAVRIREATRVLGLARIRERESEVRFWSAYLAWPDASATLQAALRSGDADERAHGYALLVEAARR</sequence>
<keyword evidence="2" id="KW-1185">Reference proteome</keyword>
<evidence type="ECO:0000313" key="2">
    <source>
        <dbReference type="Proteomes" id="UP001597053"/>
    </source>
</evidence>
<accession>A0ABW3A173</accession>
<protein>
    <submittedName>
        <fullName evidence="1">Uncharacterized protein</fullName>
    </submittedName>
</protein>
<evidence type="ECO:0000313" key="1">
    <source>
        <dbReference type="EMBL" id="MFD0784424.1"/>
    </source>
</evidence>
<feature type="non-terminal residue" evidence="1">
    <location>
        <position position="107"/>
    </location>
</feature>
<organism evidence="1 2">
    <name type="scientific">Micromonospora azadirachtae</name>
    <dbReference type="NCBI Taxonomy" id="1970735"/>
    <lineage>
        <taxon>Bacteria</taxon>
        <taxon>Bacillati</taxon>
        <taxon>Actinomycetota</taxon>
        <taxon>Actinomycetes</taxon>
        <taxon>Micromonosporales</taxon>
        <taxon>Micromonosporaceae</taxon>
        <taxon>Micromonospora</taxon>
    </lineage>
</organism>
<name>A0ABW3A173_9ACTN</name>
<dbReference type="EMBL" id="JBHTHM010000413">
    <property type="protein sequence ID" value="MFD0784424.1"/>
    <property type="molecule type" value="Genomic_DNA"/>
</dbReference>